<keyword evidence="2" id="KW-0732">Signal</keyword>
<dbReference type="InParanoid" id="A0A6G9IDX4"/>
<evidence type="ECO:0000313" key="5">
    <source>
        <dbReference type="EMBL" id="QIQ22433.1"/>
    </source>
</evidence>
<dbReference type="PANTHER" id="PTHR37423">
    <property type="entry name" value="SOLUBLE LYTIC MUREIN TRANSGLYCOSYLASE-RELATED"/>
    <property type="match status" value="1"/>
</dbReference>
<dbReference type="PANTHER" id="PTHR37423:SF2">
    <property type="entry name" value="MEMBRANE-BOUND LYTIC MUREIN TRANSGLYCOSYLASE C"/>
    <property type="match status" value="1"/>
</dbReference>
<proteinExistence type="inferred from homology"/>
<keyword evidence="6" id="KW-1185">Reference proteome</keyword>
<dbReference type="GO" id="GO:0000270">
    <property type="term" value="P:peptidoglycan metabolic process"/>
    <property type="evidence" value="ECO:0007669"/>
    <property type="project" value="InterPro"/>
</dbReference>
<evidence type="ECO:0000256" key="2">
    <source>
        <dbReference type="SAM" id="SignalP"/>
    </source>
</evidence>
<dbReference type="Gene3D" id="1.10.530.10">
    <property type="match status" value="1"/>
</dbReference>
<dbReference type="GO" id="GO:0016020">
    <property type="term" value="C:membrane"/>
    <property type="evidence" value="ECO:0007669"/>
    <property type="project" value="InterPro"/>
</dbReference>
<dbReference type="KEGG" id="orb:IPMB12_07235"/>
<dbReference type="FunCoup" id="A0A6G9IDX4">
    <property type="interactions" value="14"/>
</dbReference>
<keyword evidence="5" id="KW-0456">Lyase</keyword>
<dbReference type="InterPro" id="IPR008258">
    <property type="entry name" value="Transglycosylase_SLT_dom_1"/>
</dbReference>
<organism evidence="5 6">
    <name type="scientific">Zophobihabitans entericus</name>
    <dbReference type="NCBI Taxonomy" id="1635327"/>
    <lineage>
        <taxon>Bacteria</taxon>
        <taxon>Pseudomonadati</taxon>
        <taxon>Pseudomonadota</taxon>
        <taxon>Gammaproteobacteria</taxon>
        <taxon>Orbales</taxon>
        <taxon>Orbaceae</taxon>
        <taxon>Zophobihabitans</taxon>
    </lineage>
</organism>
<gene>
    <name evidence="5" type="primary">mltC</name>
    <name evidence="5" type="ORF">IPMB12_07235</name>
</gene>
<feature type="domain" description="Murein transglycosylase-C N-terminal" evidence="4">
    <location>
        <begin position="32"/>
        <end position="190"/>
    </location>
</feature>
<dbReference type="InterPro" id="IPR024570">
    <property type="entry name" value="Murein_transglycosylaseC_N"/>
</dbReference>
<dbReference type="InterPro" id="IPR023346">
    <property type="entry name" value="Lysozyme-like_dom_sf"/>
</dbReference>
<evidence type="ECO:0000313" key="6">
    <source>
        <dbReference type="Proteomes" id="UP000501168"/>
    </source>
</evidence>
<accession>A0A6G9IDX4</accession>
<comment type="similarity">
    <text evidence="1">Belongs to the transglycosylase Slt family.</text>
</comment>
<evidence type="ECO:0000259" key="4">
    <source>
        <dbReference type="Pfam" id="PF11873"/>
    </source>
</evidence>
<sequence length="354" mass="39997">MMNKTKIIVLSLITFILAACSTSSNRQGPVDYTKDTNAFNILISQFADNIQDIWGRQEVLIPGPKDYVHYSDNLQTRVHINFVSGRITIETLSHDPLTELTSAIVSTLLMSEPDDMLKDDSKTIDPSKEPFLYNQVVDETGQPIRWEWRANHFASYLVNNQLKSRLADDKQISFVTINLVANHVDQRAHKFLPLVKNTANRYDLDESLILAIMQVESNYNPFAVSRSDAIGLMQVQQHTAGRDLYQNWGMKGEPTRSYLLDPKNNVNMGGAYLALIRDRYLVGIKNPLSMKYAMITAYNGGAGSVLTTFSADRKKAVDVINSMTPEQVFKTLTSKHASQESRNYLIKVTNLLRK</sequence>
<evidence type="ECO:0000256" key="1">
    <source>
        <dbReference type="ARBA" id="ARBA00007734"/>
    </source>
</evidence>
<dbReference type="SUPFAM" id="SSF53955">
    <property type="entry name" value="Lysozyme-like"/>
    <property type="match status" value="1"/>
</dbReference>
<dbReference type="InterPro" id="IPR000189">
    <property type="entry name" value="Transglyc_AS"/>
</dbReference>
<dbReference type="PROSITE" id="PS00922">
    <property type="entry name" value="TRANSGLYCOSYLASE"/>
    <property type="match status" value="1"/>
</dbReference>
<dbReference type="EMBL" id="CP050253">
    <property type="protein sequence ID" value="QIQ22433.1"/>
    <property type="molecule type" value="Genomic_DNA"/>
</dbReference>
<feature type="domain" description="Transglycosylase SLT" evidence="3">
    <location>
        <begin position="195"/>
        <end position="316"/>
    </location>
</feature>
<name>A0A6G9IDX4_9GAMM</name>
<dbReference type="EC" id="4.2.2.-" evidence="5"/>
<dbReference type="Pfam" id="PF11873">
    <property type="entry name" value="Mltc_N"/>
    <property type="match status" value="1"/>
</dbReference>
<dbReference type="AlphaFoldDB" id="A0A6G9IDX4"/>
<evidence type="ECO:0000259" key="3">
    <source>
        <dbReference type="Pfam" id="PF01464"/>
    </source>
</evidence>
<dbReference type="NCBIfam" id="NF008670">
    <property type="entry name" value="PRK11671.1"/>
    <property type="match status" value="1"/>
</dbReference>
<dbReference type="GO" id="GO:0008933">
    <property type="term" value="F:peptidoglycan lytic transglycosylase activity"/>
    <property type="evidence" value="ECO:0007669"/>
    <property type="project" value="InterPro"/>
</dbReference>
<reference evidence="5 6" key="1">
    <citation type="submission" date="2020-03" db="EMBL/GenBank/DDBJ databases">
        <title>Complete genome sequence of Orbus sp. IPMB12 (BCRC 80908).</title>
        <authorList>
            <person name="Lo W.-S."/>
            <person name="Chang T.-H."/>
            <person name="Kuo C.-H."/>
        </authorList>
    </citation>
    <scope>NUCLEOTIDE SEQUENCE [LARGE SCALE GENOMIC DNA]</scope>
    <source>
        <strain evidence="5 6">IPMB12</strain>
    </source>
</reference>
<dbReference type="Proteomes" id="UP000501168">
    <property type="component" value="Chromosome"/>
</dbReference>
<dbReference type="CDD" id="cd16893">
    <property type="entry name" value="LT_MltC_MltE"/>
    <property type="match status" value="1"/>
</dbReference>
<dbReference type="PROSITE" id="PS51257">
    <property type="entry name" value="PROKAR_LIPOPROTEIN"/>
    <property type="match status" value="1"/>
</dbReference>
<feature type="chain" id="PRO_5026203941" evidence="2">
    <location>
        <begin position="27"/>
        <end position="354"/>
    </location>
</feature>
<dbReference type="Pfam" id="PF01464">
    <property type="entry name" value="SLT"/>
    <property type="match status" value="1"/>
</dbReference>
<protein>
    <submittedName>
        <fullName evidence="5">Membrane-bound lytic murein transglycosylase MltC</fullName>
        <ecNumber evidence="5">4.2.2.-</ecNumber>
    </submittedName>
</protein>
<feature type="signal peptide" evidence="2">
    <location>
        <begin position="1"/>
        <end position="26"/>
    </location>
</feature>